<organism evidence="2 3">
    <name type="scientific">Galerina marginata (strain CBS 339.88)</name>
    <dbReference type="NCBI Taxonomy" id="685588"/>
    <lineage>
        <taxon>Eukaryota</taxon>
        <taxon>Fungi</taxon>
        <taxon>Dikarya</taxon>
        <taxon>Basidiomycota</taxon>
        <taxon>Agaricomycotina</taxon>
        <taxon>Agaricomycetes</taxon>
        <taxon>Agaricomycetidae</taxon>
        <taxon>Agaricales</taxon>
        <taxon>Agaricineae</taxon>
        <taxon>Strophariaceae</taxon>
        <taxon>Galerina</taxon>
    </lineage>
</organism>
<feature type="transmembrane region" description="Helical" evidence="1">
    <location>
        <begin position="20"/>
        <end position="42"/>
    </location>
</feature>
<dbReference type="Proteomes" id="UP000027222">
    <property type="component" value="Unassembled WGS sequence"/>
</dbReference>
<evidence type="ECO:0000313" key="3">
    <source>
        <dbReference type="Proteomes" id="UP000027222"/>
    </source>
</evidence>
<dbReference type="HOGENOM" id="CLU_383134_0_0_1"/>
<protein>
    <submittedName>
        <fullName evidence="2">Uncharacterized protein</fullName>
    </submittedName>
</protein>
<proteinExistence type="predicted"/>
<evidence type="ECO:0000256" key="1">
    <source>
        <dbReference type="SAM" id="Phobius"/>
    </source>
</evidence>
<keyword evidence="1" id="KW-0812">Transmembrane</keyword>
<name>A0A067SP57_GALM3</name>
<keyword evidence="3" id="KW-1185">Reference proteome</keyword>
<dbReference type="OrthoDB" id="3066754at2759"/>
<dbReference type="AlphaFoldDB" id="A0A067SP57"/>
<gene>
    <name evidence="2" type="ORF">GALMADRAFT_281662</name>
</gene>
<evidence type="ECO:0000313" key="2">
    <source>
        <dbReference type="EMBL" id="KDR71827.1"/>
    </source>
</evidence>
<keyword evidence="1" id="KW-0472">Membrane</keyword>
<keyword evidence="1" id="KW-1133">Transmembrane helix</keyword>
<accession>A0A067SP57</accession>
<reference evidence="3" key="1">
    <citation type="journal article" date="2014" name="Proc. Natl. Acad. Sci. U.S.A.">
        <title>Extensive sampling of basidiomycete genomes demonstrates inadequacy of the white-rot/brown-rot paradigm for wood decay fungi.</title>
        <authorList>
            <person name="Riley R."/>
            <person name="Salamov A.A."/>
            <person name="Brown D.W."/>
            <person name="Nagy L.G."/>
            <person name="Floudas D."/>
            <person name="Held B.W."/>
            <person name="Levasseur A."/>
            <person name="Lombard V."/>
            <person name="Morin E."/>
            <person name="Otillar R."/>
            <person name="Lindquist E.A."/>
            <person name="Sun H."/>
            <person name="LaButti K.M."/>
            <person name="Schmutz J."/>
            <person name="Jabbour D."/>
            <person name="Luo H."/>
            <person name="Baker S.E."/>
            <person name="Pisabarro A.G."/>
            <person name="Walton J.D."/>
            <person name="Blanchette R.A."/>
            <person name="Henrissat B."/>
            <person name="Martin F."/>
            <person name="Cullen D."/>
            <person name="Hibbett D.S."/>
            <person name="Grigoriev I.V."/>
        </authorList>
    </citation>
    <scope>NUCLEOTIDE SEQUENCE [LARGE SCALE GENOMIC DNA]</scope>
    <source>
        <strain evidence="3">CBS 339.88</strain>
    </source>
</reference>
<sequence>MRPKDMLVISNKLTTGQITFILRVVIQILSYGGLFLIGLIILGNAPRVAPLETHDVLNRVVGKSTTTITSLKWITRRVFRRSRDPIPSSRLAIALALSLCYGLFVSLSDIGFIGFHSCTVAGSTYQDFPASVKTDSDALALISANMINGTDPHSIKSYRCDAAQPVVISVNVTERICSAWQNSTYGDPSGFRVLNSTDSDILMAKNLAHDNNTVANQLDLNTYFVGADGEPVTTPKIQGGIAVFPHDTGVRMITNVPQLTNQQRVDIPKTLILEADMGCLPLGTLGEIDPTSMFAEGKDFFAPDNIYNPKYTGPDILKAPLTKAAHAVRDIMLPIFNTSDVDINGYYRSINGSYGQFSWQTVVSSFFPPSTGNSTFTASDLTRYVMGNCTQEINQLLNVSSPTNKPPAQCVIYQLRGSFFADQSPIRGHAEMVCATTTQVNMASATIEADASGLLTLNITRLPSDLNFVQADYFEVIHDKPTPGDTTWGNYDPIYRYTLSDNPAGPLNHYIYQEFGFGGASSASFSHGAGVVGLAFSRVGDSMTGINSLGDATLGIIDPNYFSATNFSSAKVTQLGGAVGASFLLASVGYNGWAARGSQALTVVSTGGQLATCYNYRYAAAFLPLVLAAVFVLCWLFTMLVTSGIRHIRETGRLKDMYGGLAPTIVTPFAGKPPTDTVFVWENGPEPHLKPVINGMPIVGTQSDMLVSRVNNEIYSGYGIEK</sequence>
<dbReference type="EMBL" id="KL142391">
    <property type="protein sequence ID" value="KDR71827.1"/>
    <property type="molecule type" value="Genomic_DNA"/>
</dbReference>
<feature type="transmembrane region" description="Helical" evidence="1">
    <location>
        <begin position="618"/>
        <end position="645"/>
    </location>
</feature>